<keyword evidence="2" id="KW-0479">Metal-binding</keyword>
<dbReference type="GO" id="GO:0008270">
    <property type="term" value="F:zinc ion binding"/>
    <property type="evidence" value="ECO:0007669"/>
    <property type="project" value="UniProtKB-KW"/>
</dbReference>
<evidence type="ECO:0000256" key="1">
    <source>
        <dbReference type="ARBA" id="ARBA00004123"/>
    </source>
</evidence>
<evidence type="ECO:0000256" key="11">
    <source>
        <dbReference type="SAM" id="MobiDB-lite"/>
    </source>
</evidence>
<dbReference type="InterPro" id="IPR044817">
    <property type="entry name" value="SBP-like"/>
</dbReference>
<feature type="compositionally biased region" description="Polar residues" evidence="11">
    <location>
        <begin position="377"/>
        <end position="395"/>
    </location>
</feature>
<gene>
    <name evidence="14" type="ORF">CEPIT_LOCUS4610</name>
</gene>
<feature type="region of interest" description="Disordered" evidence="11">
    <location>
        <begin position="102"/>
        <end position="140"/>
    </location>
</feature>
<keyword evidence="12" id="KW-1133">Transmembrane helix</keyword>
<dbReference type="Proteomes" id="UP001152523">
    <property type="component" value="Unassembled WGS sequence"/>
</dbReference>
<organism evidence="14 15">
    <name type="scientific">Cuscuta epithymum</name>
    <dbReference type="NCBI Taxonomy" id="186058"/>
    <lineage>
        <taxon>Eukaryota</taxon>
        <taxon>Viridiplantae</taxon>
        <taxon>Streptophyta</taxon>
        <taxon>Embryophyta</taxon>
        <taxon>Tracheophyta</taxon>
        <taxon>Spermatophyta</taxon>
        <taxon>Magnoliopsida</taxon>
        <taxon>eudicotyledons</taxon>
        <taxon>Gunneridae</taxon>
        <taxon>Pentapetalae</taxon>
        <taxon>asterids</taxon>
        <taxon>lamiids</taxon>
        <taxon>Solanales</taxon>
        <taxon>Convolvulaceae</taxon>
        <taxon>Cuscuteae</taxon>
        <taxon>Cuscuta</taxon>
        <taxon>Cuscuta subgen. Cuscuta</taxon>
    </lineage>
</organism>
<dbReference type="SUPFAM" id="SSF103612">
    <property type="entry name" value="SBT domain"/>
    <property type="match status" value="1"/>
</dbReference>
<evidence type="ECO:0000256" key="10">
    <source>
        <dbReference type="PROSITE-ProRule" id="PRU00470"/>
    </source>
</evidence>
<dbReference type="Pfam" id="PF03110">
    <property type="entry name" value="SBP"/>
    <property type="match status" value="1"/>
</dbReference>
<dbReference type="PANTHER" id="PTHR31251">
    <property type="entry name" value="SQUAMOSA PROMOTER-BINDING-LIKE PROTEIN 4"/>
    <property type="match status" value="1"/>
</dbReference>
<evidence type="ECO:0000256" key="4">
    <source>
        <dbReference type="ARBA" id="ARBA00022833"/>
    </source>
</evidence>
<dbReference type="Gene3D" id="1.25.40.20">
    <property type="entry name" value="Ankyrin repeat-containing domain"/>
    <property type="match status" value="1"/>
</dbReference>
<reference evidence="14" key="1">
    <citation type="submission" date="2022-07" db="EMBL/GenBank/DDBJ databases">
        <authorList>
            <person name="Macas J."/>
            <person name="Novak P."/>
            <person name="Neumann P."/>
        </authorList>
    </citation>
    <scope>NUCLEOTIDE SEQUENCE</scope>
</reference>
<keyword evidence="5" id="KW-0805">Transcription regulation</keyword>
<keyword evidence="6" id="KW-0238">DNA-binding</keyword>
<feature type="domain" description="SBP-type" evidence="13">
    <location>
        <begin position="138"/>
        <end position="215"/>
    </location>
</feature>
<comment type="subcellular location">
    <subcellularLocation>
        <location evidence="1">Nucleus</location>
    </subcellularLocation>
</comment>
<feature type="transmembrane region" description="Helical" evidence="12">
    <location>
        <begin position="1020"/>
        <end position="1041"/>
    </location>
</feature>
<feature type="region of interest" description="Disordered" evidence="11">
    <location>
        <begin position="507"/>
        <end position="528"/>
    </location>
</feature>
<proteinExistence type="predicted"/>
<evidence type="ECO:0000256" key="5">
    <source>
        <dbReference type="ARBA" id="ARBA00023015"/>
    </source>
</evidence>
<accession>A0AAV0CDT0</accession>
<dbReference type="EMBL" id="CAMAPF010000024">
    <property type="protein sequence ID" value="CAH9073433.1"/>
    <property type="molecule type" value="Genomic_DNA"/>
</dbReference>
<dbReference type="Pfam" id="PF26102">
    <property type="entry name" value="Ig_SPL7"/>
    <property type="match status" value="1"/>
</dbReference>
<evidence type="ECO:0000256" key="7">
    <source>
        <dbReference type="ARBA" id="ARBA00023163"/>
    </source>
</evidence>
<dbReference type="PROSITE" id="PS51141">
    <property type="entry name" value="ZF_SBP"/>
    <property type="match status" value="1"/>
</dbReference>
<evidence type="ECO:0000313" key="15">
    <source>
        <dbReference type="Proteomes" id="UP001152523"/>
    </source>
</evidence>
<feature type="region of interest" description="Disordered" evidence="11">
    <location>
        <begin position="337"/>
        <end position="395"/>
    </location>
</feature>
<dbReference type="FunFam" id="4.10.1100.10:FF:000001">
    <property type="entry name" value="Squamosa promoter-binding-like protein 14"/>
    <property type="match status" value="1"/>
</dbReference>
<feature type="region of interest" description="Disordered" evidence="11">
    <location>
        <begin position="204"/>
        <end position="231"/>
    </location>
</feature>
<evidence type="ECO:0000256" key="8">
    <source>
        <dbReference type="ARBA" id="ARBA00023242"/>
    </source>
</evidence>
<evidence type="ECO:0000256" key="6">
    <source>
        <dbReference type="ARBA" id="ARBA00023125"/>
    </source>
</evidence>
<comment type="function">
    <text evidence="9">Probable transcriptional factor. Binds to the promoter of the SQUAMOSA gene.</text>
</comment>
<evidence type="ECO:0000256" key="12">
    <source>
        <dbReference type="SAM" id="Phobius"/>
    </source>
</evidence>
<name>A0AAV0CDT0_9ASTE</name>
<dbReference type="InterPro" id="IPR036893">
    <property type="entry name" value="SBP_sf"/>
</dbReference>
<evidence type="ECO:0000256" key="9">
    <source>
        <dbReference type="ARBA" id="ARBA00056472"/>
    </source>
</evidence>
<dbReference type="GO" id="GO:0005634">
    <property type="term" value="C:nucleus"/>
    <property type="evidence" value="ECO:0007669"/>
    <property type="project" value="UniProtKB-SubCell"/>
</dbReference>
<keyword evidence="15" id="KW-1185">Reference proteome</keyword>
<evidence type="ECO:0000259" key="13">
    <source>
        <dbReference type="PROSITE" id="PS51141"/>
    </source>
</evidence>
<dbReference type="SUPFAM" id="SSF48403">
    <property type="entry name" value="Ankyrin repeat"/>
    <property type="match status" value="1"/>
</dbReference>
<dbReference type="PANTHER" id="PTHR31251:SF110">
    <property type="entry name" value="SQUAMOSA PROMOTER-BINDING-LIKE PROTEIN 14"/>
    <property type="match status" value="1"/>
</dbReference>
<keyword evidence="4" id="KW-0862">Zinc</keyword>
<dbReference type="GO" id="GO:0003677">
    <property type="term" value="F:DNA binding"/>
    <property type="evidence" value="ECO:0007669"/>
    <property type="project" value="UniProtKB-KW"/>
</dbReference>
<feature type="compositionally biased region" description="Basic residues" evidence="11">
    <location>
        <begin position="204"/>
        <end position="214"/>
    </location>
</feature>
<evidence type="ECO:0000256" key="2">
    <source>
        <dbReference type="ARBA" id="ARBA00022723"/>
    </source>
</evidence>
<dbReference type="AlphaFoldDB" id="A0AAV0CDT0"/>
<sequence>MEGLGGRVATPILIHHHQQLSSVGLREPHRSIASKRSLSSFQTTQKAPETWNPKGWEWDSARFVAKPRESDGQLGLGRRGDELLNDKPSACVFDDDEALSLNLGGGSRLSPRDEQEEEEEASRATKRVRSRSPNKPNYPMCQVDNCKENLKHGKDYHRRHKVCEAHSKASQVLVGKQMQRFCQQCSRFHPLSEFDEGKRSCRRRLAGHNKRRRKTQPEDTTSRPLLPGSNDISGNRDLNLVNLLAVLASAQGNIENRSTNFPSLATDKDQLIQALNKVNSLPLPTNVANKLPIPGSINGTNTNQFPSQCKAIESTPSPSTRDLLAALSAASGAAAASDVVDVHSQRSSHTSDSDRSKSACIGYDSHINLQRRPPLEISSTGGEKSSTSFQSQEDLESNIQETHPMLPLQLFTSPIEEDFPHTPPVGGKCLSSESSNPSAGRSPSSSPPVVQKLLPVQDSRVSRKPEKTFSCLEENRNIKEAKTNGSIMPFQLFGGLITGADSYSIQSSPHRTGYTSSSGSDHSPYSLNSRTQDRTGCIMFKLFDKDPSHLPETLRAQIYHWLSNIPSEMESHIKPGCIVLSLYLSMPSSLWEHLEENFFQYVNALVKDVHPQFWGSGRFLVRTEKQWASHKDGYIRGRKYRRVWRSPKLICVSPLAVVVGQEISLTLKGVNLNLPSTKINCTYTGRDRISWGSTTKWQGGACEEIILGNFMINCMPSSILGRFFIEVEDGIRSTSFPVIVADKAVCEELRCLESDIIDAAALGSGNQCFEKARSKEVVHYLNELGWLFQRKRNSMFGSPDVRVVRFKFLLIFSVEHDFCALVKALLDILLEVNFATDGLASESLEMLLEIQLLSRAVRRNCKDMVDLLINFSISVPDDNFKKYIFPPNTPGPGGVTPLHLAACVANSHDIVDALTSDPEKIGLQCWNTLVDESGLSPSAYALMRNFQSYNKLVTQKLACGENGHISVSIEGDHMSLKVREDHKPIFPVDRRPKSCSMCTSAAMKHSRPIRGSPVLLYRPYIHSILAIAAVCACVCVLFRGAPQIGTHSHFKWENLSFGSM</sequence>
<keyword evidence="12" id="KW-0812">Transmembrane</keyword>
<keyword evidence="3 10" id="KW-0863">Zinc-finger</keyword>
<comment type="caution">
    <text evidence="14">The sequence shown here is derived from an EMBL/GenBank/DDBJ whole genome shotgun (WGS) entry which is preliminary data.</text>
</comment>
<feature type="compositionally biased region" description="Low complexity" evidence="11">
    <location>
        <begin position="431"/>
        <end position="448"/>
    </location>
</feature>
<protein>
    <recommendedName>
        <fullName evidence="13">SBP-type domain-containing protein</fullName>
    </recommendedName>
</protein>
<keyword evidence="8" id="KW-0539">Nucleus</keyword>
<feature type="region of interest" description="Disordered" evidence="11">
    <location>
        <begin position="415"/>
        <end position="467"/>
    </location>
</feature>
<keyword evidence="7" id="KW-0804">Transcription</keyword>
<keyword evidence="12" id="KW-0472">Membrane</keyword>
<feature type="region of interest" description="Disordered" evidence="11">
    <location>
        <begin position="34"/>
        <end position="54"/>
    </location>
</feature>
<dbReference type="Gene3D" id="4.10.1100.10">
    <property type="entry name" value="Transcription factor, SBP-box domain"/>
    <property type="match status" value="1"/>
</dbReference>
<feature type="compositionally biased region" description="Polar residues" evidence="11">
    <location>
        <begin position="34"/>
        <end position="47"/>
    </location>
</feature>
<evidence type="ECO:0000313" key="14">
    <source>
        <dbReference type="EMBL" id="CAH9073433.1"/>
    </source>
</evidence>
<feature type="compositionally biased region" description="Basic and acidic residues" evidence="11">
    <location>
        <begin position="340"/>
        <end position="357"/>
    </location>
</feature>
<dbReference type="InterPro" id="IPR004333">
    <property type="entry name" value="SBP_dom"/>
</dbReference>
<evidence type="ECO:0000256" key="3">
    <source>
        <dbReference type="ARBA" id="ARBA00022771"/>
    </source>
</evidence>
<dbReference type="InterPro" id="IPR036770">
    <property type="entry name" value="Ankyrin_rpt-contain_sf"/>
</dbReference>